<comment type="caution">
    <text evidence="11">The sequence shown here is derived from an EMBL/GenBank/DDBJ whole genome shotgun (WGS) entry which is preliminary data.</text>
</comment>
<feature type="transmembrane region" description="Helical" evidence="9">
    <location>
        <begin position="377"/>
        <end position="398"/>
    </location>
</feature>
<dbReference type="PROSITE" id="PS50011">
    <property type="entry name" value="PROTEIN_KINASE_DOM"/>
    <property type="match status" value="1"/>
</dbReference>
<evidence type="ECO:0000256" key="9">
    <source>
        <dbReference type="SAM" id="Phobius"/>
    </source>
</evidence>
<keyword evidence="12" id="KW-1185">Reference proteome</keyword>
<evidence type="ECO:0000256" key="4">
    <source>
        <dbReference type="ARBA" id="ARBA00022741"/>
    </source>
</evidence>
<dbReference type="CDD" id="cd14014">
    <property type="entry name" value="STKc_PknB_like"/>
    <property type="match status" value="1"/>
</dbReference>
<feature type="region of interest" description="Disordered" evidence="8">
    <location>
        <begin position="400"/>
        <end position="437"/>
    </location>
</feature>
<keyword evidence="9" id="KW-0472">Membrane</keyword>
<evidence type="ECO:0000256" key="2">
    <source>
        <dbReference type="ARBA" id="ARBA00022527"/>
    </source>
</evidence>
<dbReference type="Proteomes" id="UP000722125">
    <property type="component" value="Unassembled WGS sequence"/>
</dbReference>
<dbReference type="GO" id="GO:0004674">
    <property type="term" value="F:protein serine/threonine kinase activity"/>
    <property type="evidence" value="ECO:0007669"/>
    <property type="project" value="UniProtKB-KW"/>
</dbReference>
<keyword evidence="2 11" id="KW-0723">Serine/threonine-protein kinase</keyword>
<keyword evidence="9" id="KW-1133">Transmembrane helix</keyword>
<dbReference type="PANTHER" id="PTHR43289">
    <property type="entry name" value="MITOGEN-ACTIVATED PROTEIN KINASE KINASE KINASE 20-RELATED"/>
    <property type="match status" value="1"/>
</dbReference>
<proteinExistence type="predicted"/>
<keyword evidence="6 7" id="KW-0067">ATP-binding</keyword>
<dbReference type="Gene3D" id="3.30.200.20">
    <property type="entry name" value="Phosphorylase Kinase, domain 1"/>
    <property type="match status" value="1"/>
</dbReference>
<evidence type="ECO:0000313" key="12">
    <source>
        <dbReference type="Proteomes" id="UP000722125"/>
    </source>
</evidence>
<dbReference type="SUPFAM" id="SSF56112">
    <property type="entry name" value="Protein kinase-like (PK-like)"/>
    <property type="match status" value="1"/>
</dbReference>
<dbReference type="PANTHER" id="PTHR43289:SF6">
    <property type="entry name" value="SERINE_THREONINE-PROTEIN KINASE NEKL-3"/>
    <property type="match status" value="1"/>
</dbReference>
<dbReference type="InterPro" id="IPR000719">
    <property type="entry name" value="Prot_kinase_dom"/>
</dbReference>
<feature type="region of interest" description="Disordered" evidence="8">
    <location>
        <begin position="320"/>
        <end position="344"/>
    </location>
</feature>
<gene>
    <name evidence="11" type="ORF">KIN34_10695</name>
</gene>
<evidence type="ECO:0000256" key="8">
    <source>
        <dbReference type="SAM" id="MobiDB-lite"/>
    </source>
</evidence>
<dbReference type="SMART" id="SM00220">
    <property type="entry name" value="S_TKc"/>
    <property type="match status" value="1"/>
</dbReference>
<dbReference type="PROSITE" id="PS00107">
    <property type="entry name" value="PROTEIN_KINASE_ATP"/>
    <property type="match status" value="1"/>
</dbReference>
<dbReference type="PROSITE" id="PS00108">
    <property type="entry name" value="PROTEIN_KINASE_ST"/>
    <property type="match status" value="1"/>
</dbReference>
<dbReference type="EC" id="2.7.11.1" evidence="1"/>
<protein>
    <recommendedName>
        <fullName evidence="1">non-specific serine/threonine protein kinase</fullName>
        <ecNumber evidence="1">2.7.11.1</ecNumber>
    </recommendedName>
</protein>
<evidence type="ECO:0000256" key="5">
    <source>
        <dbReference type="ARBA" id="ARBA00022777"/>
    </source>
</evidence>
<accession>A0ABS5U089</accession>
<evidence type="ECO:0000256" key="1">
    <source>
        <dbReference type="ARBA" id="ARBA00012513"/>
    </source>
</evidence>
<dbReference type="Pfam" id="PF00069">
    <property type="entry name" value="Pkinase"/>
    <property type="match status" value="1"/>
</dbReference>
<sequence>MTARRAASAPPTLPGYEHLRTLGLGGFADVFLYRQELPRREVAVKVLLAGSLDDELRERFQTEANLMAQLSHHPSIVTIYQAAFAADGRPYLVMEYCSRAGLAERYRAERISVAEVLRIGVRLASAVETAHRAGILHRDIKPANVLTTDFGWPALTDFGIAATTGHGGGATVGMSIPWSPPELLADHPRGDERSDVYSLAATLYSLLAGRTPFEIPGGQNGAQQLVARIERAPLPPTGREDVPTQLQAVLDRAMSKVPQVRYASAADLGRALQQVEADLRLPVTPLDLLDDPVALEPGPVGGGQDVADATRLRSIVAIPDAQAAGDQEDPTRVRGPVTVDAQAPGPAFVAPAADAVPLTLPVELPEEEADEQRRGRLVAAVASGVVVLAAIIAIALAATSGSTDPQPGDSDFQQGPATAAQEVVPAPRSVEGKRGDDGSVVFTWVNPDPQPDDTYLWGILTVTGEPELAVVPDPTVAVPADQAGDEVCIEVSIVRADRRSSAKPAEACA</sequence>
<keyword evidence="9" id="KW-0812">Transmembrane</keyword>
<evidence type="ECO:0000259" key="10">
    <source>
        <dbReference type="PROSITE" id="PS50011"/>
    </source>
</evidence>
<feature type="domain" description="Protein kinase" evidence="10">
    <location>
        <begin position="16"/>
        <end position="273"/>
    </location>
</feature>
<dbReference type="RefSeq" id="WP_214350195.1">
    <property type="nucleotide sequence ID" value="NZ_JAHBOH010000001.1"/>
</dbReference>
<dbReference type="InterPro" id="IPR011009">
    <property type="entry name" value="Kinase-like_dom_sf"/>
</dbReference>
<keyword evidence="3" id="KW-0808">Transferase</keyword>
<dbReference type="EMBL" id="JAHBOH010000001">
    <property type="protein sequence ID" value="MBT0994752.1"/>
    <property type="molecule type" value="Genomic_DNA"/>
</dbReference>
<dbReference type="InterPro" id="IPR008271">
    <property type="entry name" value="Ser/Thr_kinase_AS"/>
</dbReference>
<evidence type="ECO:0000313" key="11">
    <source>
        <dbReference type="EMBL" id="MBT0994752.1"/>
    </source>
</evidence>
<evidence type="ECO:0000256" key="6">
    <source>
        <dbReference type="ARBA" id="ARBA00022840"/>
    </source>
</evidence>
<reference evidence="11 12" key="1">
    <citation type="submission" date="2021-05" db="EMBL/GenBank/DDBJ databases">
        <title>Description of Cellulomonas sp. DKR-3 sp. nov.</title>
        <authorList>
            <person name="Dahal R.H."/>
            <person name="Chaudhary D.K."/>
        </authorList>
    </citation>
    <scope>NUCLEOTIDE SEQUENCE [LARGE SCALE GENOMIC DNA]</scope>
    <source>
        <strain evidence="11 12">DKR-3</strain>
    </source>
</reference>
<feature type="binding site" evidence="7">
    <location>
        <position position="45"/>
    </location>
    <ligand>
        <name>ATP</name>
        <dbReference type="ChEBI" id="CHEBI:30616"/>
    </ligand>
</feature>
<evidence type="ECO:0000256" key="3">
    <source>
        <dbReference type="ARBA" id="ARBA00022679"/>
    </source>
</evidence>
<dbReference type="InterPro" id="IPR017441">
    <property type="entry name" value="Protein_kinase_ATP_BS"/>
</dbReference>
<dbReference type="Gene3D" id="1.10.510.10">
    <property type="entry name" value="Transferase(Phosphotransferase) domain 1"/>
    <property type="match status" value="1"/>
</dbReference>
<organism evidence="11 12">
    <name type="scientific">Cellulomonas fulva</name>
    <dbReference type="NCBI Taxonomy" id="2835530"/>
    <lineage>
        <taxon>Bacteria</taxon>
        <taxon>Bacillati</taxon>
        <taxon>Actinomycetota</taxon>
        <taxon>Actinomycetes</taxon>
        <taxon>Micrococcales</taxon>
        <taxon>Cellulomonadaceae</taxon>
        <taxon>Cellulomonas</taxon>
    </lineage>
</organism>
<evidence type="ECO:0000256" key="7">
    <source>
        <dbReference type="PROSITE-ProRule" id="PRU10141"/>
    </source>
</evidence>
<name>A0ABS5U089_9CELL</name>
<keyword evidence="4 7" id="KW-0547">Nucleotide-binding</keyword>
<keyword evidence="5 11" id="KW-0418">Kinase</keyword>